<accession>Q7Z0T2</accession>
<proteinExistence type="evidence at transcript level"/>
<dbReference type="GO" id="GO:0004553">
    <property type="term" value="F:hydrolase activity, hydrolyzing O-glycosyl compounds"/>
    <property type="evidence" value="ECO:0007669"/>
    <property type="project" value="InterPro"/>
</dbReference>
<organism evidence="4">
    <name type="scientific">Spisula sachalinensis</name>
    <name type="common">Sakhalin surf-clam</name>
    <name type="synonym">Pseudocardium sachalinense</name>
    <dbReference type="NCBI Taxonomy" id="81899"/>
    <lineage>
        <taxon>Eukaryota</taxon>
        <taxon>Metazoa</taxon>
        <taxon>Spiralia</taxon>
        <taxon>Lophotrochozoa</taxon>
        <taxon>Mollusca</taxon>
        <taxon>Bivalvia</taxon>
        <taxon>Autobranchia</taxon>
        <taxon>Heteroconchia</taxon>
        <taxon>Euheterodonta</taxon>
        <taxon>Imparidentia</taxon>
        <taxon>Neoheterodontei</taxon>
        <taxon>Venerida</taxon>
        <taxon>Mactroidea</taxon>
        <taxon>Mactridae</taxon>
        <taxon>Pseudocardium</taxon>
    </lineage>
</organism>
<evidence type="ECO:0000259" key="3">
    <source>
        <dbReference type="PROSITE" id="PS51762"/>
    </source>
</evidence>
<dbReference type="CDD" id="cd08024">
    <property type="entry name" value="GH16_CCF"/>
    <property type="match status" value="1"/>
</dbReference>
<dbReference type="InterPro" id="IPR013320">
    <property type="entry name" value="ConA-like_dom_sf"/>
</dbReference>
<evidence type="ECO:0000256" key="1">
    <source>
        <dbReference type="ARBA" id="ARBA00006865"/>
    </source>
</evidence>
<sequence length="444" mass="50580">MLLILLFGLVASALAVNIPQPKLTHLSTGDIQLSLDDIPGAEQLDVAYSFGESNHQGKFHQNTDSRWYHRNHEAKYNGKDKIKYRIMVALDGKTIETNGKLTPGETGVAVLPPQKVRRGTVVFRDDFNGAFDPAGWNYEVSMYGGYNWEVQAYVPDARNIFTRNGHLFIKPTLTTDHPNYNDGNLNSATMDLTALYGYCTNADRYGCIREGRNGILPPVMSGKIKSKKTIRFGKVEARCRIPRGDWIWPAIWMLPRDSVYGGWPRSGEIDMMESRGNTVARDGSGHNHGVNEVGHLHWDQMPVIIDSVRRTGDLDGDWSHAMHTYRLDWTIDHIQVFVDNRHIMNIPQSRKVFGSLEDLVDPIFGAVEPKAAPFDKQFYLILNVAIAGTNGFFPDNWTYDQQKPWFSNSPTELQDFWNARFQWLQTWHGDDVAMECDYVEMTQY</sequence>
<dbReference type="GO" id="GO:0005975">
    <property type="term" value="P:carbohydrate metabolic process"/>
    <property type="evidence" value="ECO:0007669"/>
    <property type="project" value="InterPro"/>
</dbReference>
<dbReference type="PANTHER" id="PTHR10963:SF55">
    <property type="entry name" value="GLYCOSIDE HYDROLASE FAMILY 16 PROTEIN"/>
    <property type="match status" value="1"/>
</dbReference>
<dbReference type="PANTHER" id="PTHR10963">
    <property type="entry name" value="GLYCOSYL HYDROLASE-RELATED"/>
    <property type="match status" value="1"/>
</dbReference>
<feature type="signal peptide" evidence="2">
    <location>
        <begin position="1"/>
        <end position="15"/>
    </location>
</feature>
<feature type="chain" id="PRO_5012587731" evidence="2">
    <location>
        <begin position="16"/>
        <end position="444"/>
    </location>
</feature>
<feature type="domain" description="GH16" evidence="3">
    <location>
        <begin position="125"/>
        <end position="444"/>
    </location>
</feature>
<dbReference type="EMBL" id="AY308829">
    <property type="protein sequence ID" value="AAP74223.1"/>
    <property type="molecule type" value="mRNA"/>
</dbReference>
<protein>
    <submittedName>
        <fullName evidence="4">Beta-1,3-glucanase</fullName>
    </submittedName>
</protein>
<dbReference type="Gene3D" id="2.60.120.200">
    <property type="match status" value="1"/>
</dbReference>
<dbReference type="PROSITE" id="PS51762">
    <property type="entry name" value="GH16_2"/>
    <property type="match status" value="1"/>
</dbReference>
<dbReference type="InterPro" id="IPR000757">
    <property type="entry name" value="Beta-glucanase-like"/>
</dbReference>
<dbReference type="CAZy" id="GH16">
    <property type="family name" value="Glycoside Hydrolase Family 16"/>
</dbReference>
<keyword evidence="2" id="KW-0732">Signal</keyword>
<dbReference type="BRENDA" id="3.2.1.39">
    <property type="organism ID" value="7527"/>
</dbReference>
<dbReference type="SUPFAM" id="SSF49899">
    <property type="entry name" value="Concanavalin A-like lectins/glucanases"/>
    <property type="match status" value="1"/>
</dbReference>
<dbReference type="AlphaFoldDB" id="Q7Z0T2"/>
<dbReference type="Pfam" id="PF00722">
    <property type="entry name" value="Glyco_hydro_16"/>
    <property type="match status" value="1"/>
</dbReference>
<reference evidence="4" key="1">
    <citation type="journal article" date="2004" name="Comp. Biochem. Physiol. B, Biochem. Mol. Biol.">
        <title>Molecular cloning and characterization of an endo-1,3-beta-D-glucanase from the mollusk Spisula sachalinensis.</title>
        <authorList>
            <person name="Kozhemyako V.B."/>
            <person name="Rebrikov D.V."/>
            <person name="Lukyanov S.A."/>
            <person name="Bogdanova E.A."/>
            <person name="Marin A."/>
            <person name="Mazur A.K."/>
            <person name="Kovalchuk S.N."/>
            <person name="Agafonova E.V."/>
            <person name="Sova V.V."/>
            <person name="Elyakova L.A."/>
            <person name="Rasskazov V.A."/>
        </authorList>
    </citation>
    <scope>NUCLEOTIDE SEQUENCE</scope>
</reference>
<name>Q7Z0T2_SPISA</name>
<evidence type="ECO:0000256" key="2">
    <source>
        <dbReference type="SAM" id="SignalP"/>
    </source>
</evidence>
<dbReference type="InterPro" id="IPR050546">
    <property type="entry name" value="Glycosyl_Hydrlase_16"/>
</dbReference>
<comment type="similarity">
    <text evidence="1">Belongs to the glycosyl hydrolase 16 family.</text>
</comment>
<evidence type="ECO:0000313" key="4">
    <source>
        <dbReference type="EMBL" id="AAP74223.1"/>
    </source>
</evidence>